<dbReference type="AlphaFoldDB" id="A0A2K1YJG0"/>
<feature type="compositionally biased region" description="Basic and acidic residues" evidence="1">
    <location>
        <begin position="1"/>
        <end position="16"/>
    </location>
</feature>
<gene>
    <name evidence="2" type="ORF">POPTR_011G127100</name>
</gene>
<dbReference type="Proteomes" id="UP000006729">
    <property type="component" value="Chromosome 11"/>
</dbReference>
<keyword evidence="3" id="KW-1185">Reference proteome</keyword>
<evidence type="ECO:0000313" key="3">
    <source>
        <dbReference type="Proteomes" id="UP000006729"/>
    </source>
</evidence>
<proteinExistence type="predicted"/>
<accession>A0A2K1YJG0</accession>
<organism evidence="2 3">
    <name type="scientific">Populus trichocarpa</name>
    <name type="common">Western balsam poplar</name>
    <name type="synonym">Populus balsamifera subsp. trichocarpa</name>
    <dbReference type="NCBI Taxonomy" id="3694"/>
    <lineage>
        <taxon>Eukaryota</taxon>
        <taxon>Viridiplantae</taxon>
        <taxon>Streptophyta</taxon>
        <taxon>Embryophyta</taxon>
        <taxon>Tracheophyta</taxon>
        <taxon>Spermatophyta</taxon>
        <taxon>Magnoliopsida</taxon>
        <taxon>eudicotyledons</taxon>
        <taxon>Gunneridae</taxon>
        <taxon>Pentapetalae</taxon>
        <taxon>rosids</taxon>
        <taxon>fabids</taxon>
        <taxon>Malpighiales</taxon>
        <taxon>Salicaceae</taxon>
        <taxon>Saliceae</taxon>
        <taxon>Populus</taxon>
    </lineage>
</organism>
<reference evidence="2 3" key="1">
    <citation type="journal article" date="2006" name="Science">
        <title>The genome of black cottonwood, Populus trichocarpa (Torr. &amp; Gray).</title>
        <authorList>
            <person name="Tuskan G.A."/>
            <person name="Difazio S."/>
            <person name="Jansson S."/>
            <person name="Bohlmann J."/>
            <person name="Grigoriev I."/>
            <person name="Hellsten U."/>
            <person name="Putnam N."/>
            <person name="Ralph S."/>
            <person name="Rombauts S."/>
            <person name="Salamov A."/>
            <person name="Schein J."/>
            <person name="Sterck L."/>
            <person name="Aerts A."/>
            <person name="Bhalerao R.R."/>
            <person name="Bhalerao R.P."/>
            <person name="Blaudez D."/>
            <person name="Boerjan W."/>
            <person name="Brun A."/>
            <person name="Brunner A."/>
            <person name="Busov V."/>
            <person name="Campbell M."/>
            <person name="Carlson J."/>
            <person name="Chalot M."/>
            <person name="Chapman J."/>
            <person name="Chen G.L."/>
            <person name="Cooper D."/>
            <person name="Coutinho P.M."/>
            <person name="Couturier J."/>
            <person name="Covert S."/>
            <person name="Cronk Q."/>
            <person name="Cunningham R."/>
            <person name="Davis J."/>
            <person name="Degroeve S."/>
            <person name="Dejardin A."/>
            <person name="Depamphilis C."/>
            <person name="Detter J."/>
            <person name="Dirks B."/>
            <person name="Dubchak I."/>
            <person name="Duplessis S."/>
            <person name="Ehlting J."/>
            <person name="Ellis B."/>
            <person name="Gendler K."/>
            <person name="Goodstein D."/>
            <person name="Gribskov M."/>
            <person name="Grimwood J."/>
            <person name="Groover A."/>
            <person name="Gunter L."/>
            <person name="Hamberger B."/>
            <person name="Heinze B."/>
            <person name="Helariutta Y."/>
            <person name="Henrissat B."/>
            <person name="Holligan D."/>
            <person name="Holt R."/>
            <person name="Huang W."/>
            <person name="Islam-Faridi N."/>
            <person name="Jones S."/>
            <person name="Jones-Rhoades M."/>
            <person name="Jorgensen R."/>
            <person name="Joshi C."/>
            <person name="Kangasjarvi J."/>
            <person name="Karlsson J."/>
            <person name="Kelleher C."/>
            <person name="Kirkpatrick R."/>
            <person name="Kirst M."/>
            <person name="Kohler A."/>
            <person name="Kalluri U."/>
            <person name="Larimer F."/>
            <person name="Leebens-Mack J."/>
            <person name="Leple J.C."/>
            <person name="Locascio P."/>
            <person name="Lou Y."/>
            <person name="Lucas S."/>
            <person name="Martin F."/>
            <person name="Montanini B."/>
            <person name="Napoli C."/>
            <person name="Nelson D.R."/>
            <person name="Nelson C."/>
            <person name="Nieminen K."/>
            <person name="Nilsson O."/>
            <person name="Pereda V."/>
            <person name="Peter G."/>
            <person name="Philippe R."/>
            <person name="Pilate G."/>
            <person name="Poliakov A."/>
            <person name="Razumovskaya J."/>
            <person name="Richardson P."/>
            <person name="Rinaldi C."/>
            <person name="Ritland K."/>
            <person name="Rouze P."/>
            <person name="Ryaboy D."/>
            <person name="Schmutz J."/>
            <person name="Schrader J."/>
            <person name="Segerman B."/>
            <person name="Shin H."/>
            <person name="Siddiqui A."/>
            <person name="Sterky F."/>
            <person name="Terry A."/>
            <person name="Tsai C.J."/>
            <person name="Uberbacher E."/>
            <person name="Unneberg P."/>
            <person name="Vahala J."/>
            <person name="Wall K."/>
            <person name="Wessler S."/>
            <person name="Yang G."/>
            <person name="Yin T."/>
            <person name="Douglas C."/>
            <person name="Marra M."/>
            <person name="Sandberg G."/>
            <person name="Van de Peer Y."/>
            <person name="Rokhsar D."/>
        </authorList>
    </citation>
    <scope>NUCLEOTIDE SEQUENCE [LARGE SCALE GENOMIC DNA]</scope>
    <source>
        <strain evidence="3">cv. Nisqually</strain>
    </source>
</reference>
<sequence length="34" mass="3772">MGNEEKTAAVHQEIKRMNQLPAPSSSVSHRLLVL</sequence>
<protein>
    <submittedName>
        <fullName evidence="2">Uncharacterized protein</fullName>
    </submittedName>
</protein>
<name>A0A2K1YJG0_POPTR</name>
<dbReference type="InParanoid" id="A0A2K1YJG0"/>
<evidence type="ECO:0000313" key="2">
    <source>
        <dbReference type="EMBL" id="PNT13163.1"/>
    </source>
</evidence>
<feature type="region of interest" description="Disordered" evidence="1">
    <location>
        <begin position="1"/>
        <end position="34"/>
    </location>
</feature>
<evidence type="ECO:0000256" key="1">
    <source>
        <dbReference type="SAM" id="MobiDB-lite"/>
    </source>
</evidence>
<dbReference type="EMBL" id="CM009300">
    <property type="protein sequence ID" value="PNT13163.1"/>
    <property type="molecule type" value="Genomic_DNA"/>
</dbReference>